<evidence type="ECO:0000313" key="1">
    <source>
        <dbReference type="EMBL" id="BES91616.1"/>
    </source>
</evidence>
<accession>A0ABN7AH77</accession>
<dbReference type="Proteomes" id="UP001307889">
    <property type="component" value="Chromosome 3"/>
</dbReference>
<reference evidence="1 2" key="1">
    <citation type="submission" date="2023-09" db="EMBL/GenBank/DDBJ databases">
        <title>Nesidiocoris tenuis whole genome shotgun sequence.</title>
        <authorList>
            <person name="Shibata T."/>
            <person name="Shimoda M."/>
            <person name="Kobayashi T."/>
            <person name="Uehara T."/>
        </authorList>
    </citation>
    <scope>NUCLEOTIDE SEQUENCE [LARGE SCALE GENOMIC DNA]</scope>
    <source>
        <strain evidence="1 2">Japan</strain>
    </source>
</reference>
<keyword evidence="2" id="KW-1185">Reference proteome</keyword>
<dbReference type="EMBL" id="AP028911">
    <property type="protein sequence ID" value="BES91616.1"/>
    <property type="molecule type" value="Genomic_DNA"/>
</dbReference>
<sequence>MGPKYAWKLPKMSGRHSGLRLGVAINFFKIHHTRQDGLSSCIYAEKDKLTRIHLEWSQAASSRVLKDPRVTPRCVEGHLGVRIMMVSSCVAGRRNSQHY</sequence>
<organism evidence="1 2">
    <name type="scientific">Nesidiocoris tenuis</name>
    <dbReference type="NCBI Taxonomy" id="355587"/>
    <lineage>
        <taxon>Eukaryota</taxon>
        <taxon>Metazoa</taxon>
        <taxon>Ecdysozoa</taxon>
        <taxon>Arthropoda</taxon>
        <taxon>Hexapoda</taxon>
        <taxon>Insecta</taxon>
        <taxon>Pterygota</taxon>
        <taxon>Neoptera</taxon>
        <taxon>Paraneoptera</taxon>
        <taxon>Hemiptera</taxon>
        <taxon>Heteroptera</taxon>
        <taxon>Panheteroptera</taxon>
        <taxon>Cimicomorpha</taxon>
        <taxon>Miridae</taxon>
        <taxon>Dicyphina</taxon>
        <taxon>Nesidiocoris</taxon>
    </lineage>
</organism>
<protein>
    <submittedName>
        <fullName evidence="1">Uncharacterized protein</fullName>
    </submittedName>
</protein>
<evidence type="ECO:0000313" key="2">
    <source>
        <dbReference type="Proteomes" id="UP001307889"/>
    </source>
</evidence>
<name>A0ABN7AH77_9HEMI</name>
<gene>
    <name evidence="1" type="ORF">NTJ_04424</name>
</gene>
<proteinExistence type="predicted"/>